<evidence type="ECO:0000256" key="1">
    <source>
        <dbReference type="ARBA" id="ARBA00023125"/>
    </source>
</evidence>
<comment type="caution">
    <text evidence="2">The sequence shown here is derived from an EMBL/GenBank/DDBJ whole genome shotgun (WGS) entry which is preliminary data.</text>
</comment>
<reference evidence="2 3" key="1">
    <citation type="submission" date="2020-08" db="EMBL/GenBank/DDBJ databases">
        <title>Sequencing the genomes of 1000 actinobacteria strains.</title>
        <authorList>
            <person name="Klenk H.-P."/>
        </authorList>
    </citation>
    <scope>NUCLEOTIDE SEQUENCE [LARGE SCALE GENOMIC DNA]</scope>
    <source>
        <strain evidence="2 3">DSM 45298</strain>
    </source>
</reference>
<keyword evidence="3" id="KW-1185">Reference proteome</keyword>
<dbReference type="Proteomes" id="UP000551501">
    <property type="component" value="Unassembled WGS sequence"/>
</dbReference>
<evidence type="ECO:0000313" key="2">
    <source>
        <dbReference type="EMBL" id="MBB4137575.1"/>
    </source>
</evidence>
<evidence type="ECO:0000313" key="3">
    <source>
        <dbReference type="Proteomes" id="UP000551501"/>
    </source>
</evidence>
<name>A0A840EX45_9ACTN</name>
<dbReference type="Gene3D" id="1.10.150.130">
    <property type="match status" value="1"/>
</dbReference>
<dbReference type="SUPFAM" id="SSF56349">
    <property type="entry name" value="DNA breaking-rejoining enzymes"/>
    <property type="match status" value="1"/>
</dbReference>
<dbReference type="GO" id="GO:0003677">
    <property type="term" value="F:DNA binding"/>
    <property type="evidence" value="ECO:0007669"/>
    <property type="project" value="UniProtKB-KW"/>
</dbReference>
<dbReference type="InterPro" id="IPR011010">
    <property type="entry name" value="DNA_brk_join_enz"/>
</dbReference>
<sequence length="134" mass="14881">MRYLESGDFARVPLDRLKPTHIEALIVEKRREGYADSTLRSMYAVVRAALDGAVRDGLIAKNPAASVSRPRIDREEARVLTPEDVRRLLEDARTSVTTSLCCYSHRAASGAVRQRGSCGRTWTSTSERSVFATP</sequence>
<dbReference type="EMBL" id="JACIFP010000001">
    <property type="protein sequence ID" value="MBB4137575.1"/>
    <property type="molecule type" value="Genomic_DNA"/>
</dbReference>
<accession>A0A840EX45</accession>
<dbReference type="InterPro" id="IPR010998">
    <property type="entry name" value="Integrase_recombinase_N"/>
</dbReference>
<protein>
    <submittedName>
        <fullName evidence="2">Site-specific recombinase XerC</fullName>
    </submittedName>
</protein>
<keyword evidence="1" id="KW-0238">DNA-binding</keyword>
<proteinExistence type="predicted"/>
<organism evidence="2 3">
    <name type="scientific">Gordonia humi</name>
    <dbReference type="NCBI Taxonomy" id="686429"/>
    <lineage>
        <taxon>Bacteria</taxon>
        <taxon>Bacillati</taxon>
        <taxon>Actinomycetota</taxon>
        <taxon>Actinomycetes</taxon>
        <taxon>Mycobacteriales</taxon>
        <taxon>Gordoniaceae</taxon>
        <taxon>Gordonia</taxon>
    </lineage>
</organism>
<dbReference type="AlphaFoldDB" id="A0A840EX45"/>
<gene>
    <name evidence="2" type="ORF">BKA16_004127</name>
</gene>